<organism evidence="2 3">
    <name type="scientific">Lophium mytilinum</name>
    <dbReference type="NCBI Taxonomy" id="390894"/>
    <lineage>
        <taxon>Eukaryota</taxon>
        <taxon>Fungi</taxon>
        <taxon>Dikarya</taxon>
        <taxon>Ascomycota</taxon>
        <taxon>Pezizomycotina</taxon>
        <taxon>Dothideomycetes</taxon>
        <taxon>Pleosporomycetidae</taxon>
        <taxon>Mytilinidiales</taxon>
        <taxon>Mytilinidiaceae</taxon>
        <taxon>Lophium</taxon>
    </lineage>
</organism>
<accession>A0A6A6QJU1</accession>
<feature type="compositionally biased region" description="Polar residues" evidence="1">
    <location>
        <begin position="50"/>
        <end position="66"/>
    </location>
</feature>
<proteinExistence type="predicted"/>
<name>A0A6A6QJU1_9PEZI</name>
<protein>
    <submittedName>
        <fullName evidence="2">Uncharacterized protein</fullName>
    </submittedName>
</protein>
<gene>
    <name evidence="2" type="ORF">BU16DRAFT_564780</name>
</gene>
<sequence length="121" mass="12430">MATCQIPGASKDMLMRAGGVWRGGWSLHLGAASGTPTTIDDACGLPLKPASSTGPSHSRGTVQTPTRTKRPYTHGGRVNGIEAMTAARYDARGHAGSSSAMDTSLPPVALTPVSSPKQASW</sequence>
<evidence type="ECO:0000256" key="1">
    <source>
        <dbReference type="SAM" id="MobiDB-lite"/>
    </source>
</evidence>
<keyword evidence="3" id="KW-1185">Reference proteome</keyword>
<feature type="compositionally biased region" description="Polar residues" evidence="1">
    <location>
        <begin position="112"/>
        <end position="121"/>
    </location>
</feature>
<reference evidence="2" key="1">
    <citation type="journal article" date="2020" name="Stud. Mycol.">
        <title>101 Dothideomycetes genomes: a test case for predicting lifestyles and emergence of pathogens.</title>
        <authorList>
            <person name="Haridas S."/>
            <person name="Albert R."/>
            <person name="Binder M."/>
            <person name="Bloem J."/>
            <person name="Labutti K."/>
            <person name="Salamov A."/>
            <person name="Andreopoulos B."/>
            <person name="Baker S."/>
            <person name="Barry K."/>
            <person name="Bills G."/>
            <person name="Bluhm B."/>
            <person name="Cannon C."/>
            <person name="Castanera R."/>
            <person name="Culley D."/>
            <person name="Daum C."/>
            <person name="Ezra D."/>
            <person name="Gonzalez J."/>
            <person name="Henrissat B."/>
            <person name="Kuo A."/>
            <person name="Liang C."/>
            <person name="Lipzen A."/>
            <person name="Lutzoni F."/>
            <person name="Magnuson J."/>
            <person name="Mondo S."/>
            <person name="Nolan M."/>
            <person name="Ohm R."/>
            <person name="Pangilinan J."/>
            <person name="Park H.-J."/>
            <person name="Ramirez L."/>
            <person name="Alfaro M."/>
            <person name="Sun H."/>
            <person name="Tritt A."/>
            <person name="Yoshinaga Y."/>
            <person name="Zwiers L.-H."/>
            <person name="Turgeon B."/>
            <person name="Goodwin S."/>
            <person name="Spatafora J."/>
            <person name="Crous P."/>
            <person name="Grigoriev I."/>
        </authorList>
    </citation>
    <scope>NUCLEOTIDE SEQUENCE</scope>
    <source>
        <strain evidence="2">CBS 269.34</strain>
    </source>
</reference>
<dbReference type="AlphaFoldDB" id="A0A6A6QJU1"/>
<evidence type="ECO:0000313" key="2">
    <source>
        <dbReference type="EMBL" id="KAF2492324.1"/>
    </source>
</evidence>
<dbReference type="EMBL" id="MU004194">
    <property type="protein sequence ID" value="KAF2492324.1"/>
    <property type="molecule type" value="Genomic_DNA"/>
</dbReference>
<dbReference type="Proteomes" id="UP000799750">
    <property type="component" value="Unassembled WGS sequence"/>
</dbReference>
<feature type="region of interest" description="Disordered" evidence="1">
    <location>
        <begin position="44"/>
        <end position="121"/>
    </location>
</feature>
<evidence type="ECO:0000313" key="3">
    <source>
        <dbReference type="Proteomes" id="UP000799750"/>
    </source>
</evidence>